<protein>
    <submittedName>
        <fullName evidence="6">Transcriptional regulator, LysR family</fullName>
    </submittedName>
</protein>
<evidence type="ECO:0000313" key="7">
    <source>
        <dbReference type="Proteomes" id="UP000192936"/>
    </source>
</evidence>
<evidence type="ECO:0000259" key="5">
    <source>
        <dbReference type="PROSITE" id="PS50931"/>
    </source>
</evidence>
<dbReference type="FunFam" id="3.40.190.290:FF:000001">
    <property type="entry name" value="Transcriptional regulator, LysR family"/>
    <property type="match status" value="1"/>
</dbReference>
<accession>A0A1X7GX30</accession>
<feature type="domain" description="HTH lysR-type" evidence="5">
    <location>
        <begin position="9"/>
        <end position="61"/>
    </location>
</feature>
<keyword evidence="2" id="KW-0805">Transcription regulation</keyword>
<dbReference type="Proteomes" id="UP000192936">
    <property type="component" value="Unassembled WGS sequence"/>
</dbReference>
<dbReference type="GO" id="GO:0003700">
    <property type="term" value="F:DNA-binding transcription factor activity"/>
    <property type="evidence" value="ECO:0007669"/>
    <property type="project" value="InterPro"/>
</dbReference>
<evidence type="ECO:0000256" key="4">
    <source>
        <dbReference type="ARBA" id="ARBA00023163"/>
    </source>
</evidence>
<evidence type="ECO:0000256" key="2">
    <source>
        <dbReference type="ARBA" id="ARBA00023015"/>
    </source>
</evidence>
<dbReference type="EMBL" id="FXAK01000007">
    <property type="protein sequence ID" value="SMF75913.1"/>
    <property type="molecule type" value="Genomic_DNA"/>
</dbReference>
<dbReference type="InterPro" id="IPR058163">
    <property type="entry name" value="LysR-type_TF_proteobact-type"/>
</dbReference>
<dbReference type="SUPFAM" id="SSF46785">
    <property type="entry name" value="Winged helix' DNA-binding domain"/>
    <property type="match status" value="1"/>
</dbReference>
<dbReference type="InterPro" id="IPR036388">
    <property type="entry name" value="WH-like_DNA-bd_sf"/>
</dbReference>
<keyword evidence="3" id="KW-0238">DNA-binding</keyword>
<proteinExistence type="inferred from homology"/>
<name>A0A1X7GX30_9PROT</name>
<evidence type="ECO:0000313" key="6">
    <source>
        <dbReference type="EMBL" id="SMF75913.1"/>
    </source>
</evidence>
<dbReference type="SUPFAM" id="SSF53850">
    <property type="entry name" value="Periplasmic binding protein-like II"/>
    <property type="match status" value="1"/>
</dbReference>
<gene>
    <name evidence="6" type="ORF">SAMN02982917_4525</name>
</gene>
<dbReference type="STRING" id="286727.SAMN02982917_4525"/>
<dbReference type="Gene3D" id="1.10.10.10">
    <property type="entry name" value="Winged helix-like DNA-binding domain superfamily/Winged helix DNA-binding domain"/>
    <property type="match status" value="1"/>
</dbReference>
<comment type="similarity">
    <text evidence="1">Belongs to the LysR transcriptional regulatory family.</text>
</comment>
<dbReference type="RefSeq" id="WP_085089417.1">
    <property type="nucleotide sequence ID" value="NZ_FXAK01000007.1"/>
</dbReference>
<dbReference type="InterPro" id="IPR000847">
    <property type="entry name" value="LysR_HTH_N"/>
</dbReference>
<dbReference type="Pfam" id="PF03466">
    <property type="entry name" value="LysR_substrate"/>
    <property type="match status" value="1"/>
</dbReference>
<dbReference type="PROSITE" id="PS50931">
    <property type="entry name" value="HTH_LYSR"/>
    <property type="match status" value="1"/>
</dbReference>
<reference evidence="6 7" key="1">
    <citation type="submission" date="2017-04" db="EMBL/GenBank/DDBJ databases">
        <authorList>
            <person name="Afonso C.L."/>
            <person name="Miller P.J."/>
            <person name="Scott M.A."/>
            <person name="Spackman E."/>
            <person name="Goraichik I."/>
            <person name="Dimitrov K.M."/>
            <person name="Suarez D.L."/>
            <person name="Swayne D.E."/>
        </authorList>
    </citation>
    <scope>NUCLEOTIDE SEQUENCE [LARGE SCALE GENOMIC DNA]</scope>
    <source>
        <strain evidence="6 7">A2P</strain>
    </source>
</reference>
<dbReference type="GO" id="GO:0006351">
    <property type="term" value="P:DNA-templated transcription"/>
    <property type="evidence" value="ECO:0007669"/>
    <property type="project" value="TreeGrafter"/>
</dbReference>
<dbReference type="InterPro" id="IPR036390">
    <property type="entry name" value="WH_DNA-bd_sf"/>
</dbReference>
<dbReference type="InterPro" id="IPR005119">
    <property type="entry name" value="LysR_subst-bd"/>
</dbReference>
<dbReference type="PANTHER" id="PTHR30537">
    <property type="entry name" value="HTH-TYPE TRANSCRIPTIONAL REGULATOR"/>
    <property type="match status" value="1"/>
</dbReference>
<dbReference type="Pfam" id="PF00126">
    <property type="entry name" value="HTH_1"/>
    <property type="match status" value="1"/>
</dbReference>
<sequence length="300" mass="33044">MSDPRAWEMRVFLRVAARGSFSAAGRDVGMTPSSTAKLIGRLEERLGVRLVERSTRKLRLTAEGELYRERAEALLGDMDALDAEIAGGARAPTGLIRVNASVPFGQHCLLPLLPDFLRDHPGITLDMTMTDEVVDLYAARVDIAFRAGPLSDSALLAQRLGVVRRRIVASPAYLERKGVPMTAADLEAHDCLGFNFRRAAAVWPLKSGGRLVDREVPTRILANNGETVRHMALLGLGLARLADYHVRADLREGRLIAVLDDALVDTEEIHAVYTGRDRAPRRVRAFLDHMAPRLRAMLAD</sequence>
<organism evidence="6 7">
    <name type="scientific">Azospirillum oryzae</name>
    <dbReference type="NCBI Taxonomy" id="286727"/>
    <lineage>
        <taxon>Bacteria</taxon>
        <taxon>Pseudomonadati</taxon>
        <taxon>Pseudomonadota</taxon>
        <taxon>Alphaproteobacteria</taxon>
        <taxon>Rhodospirillales</taxon>
        <taxon>Azospirillaceae</taxon>
        <taxon>Azospirillum</taxon>
    </lineage>
</organism>
<keyword evidence="4" id="KW-0804">Transcription</keyword>
<evidence type="ECO:0000256" key="1">
    <source>
        <dbReference type="ARBA" id="ARBA00009437"/>
    </source>
</evidence>
<dbReference type="FunFam" id="1.10.10.10:FF:000001">
    <property type="entry name" value="LysR family transcriptional regulator"/>
    <property type="match status" value="1"/>
</dbReference>
<dbReference type="GO" id="GO:0043565">
    <property type="term" value="F:sequence-specific DNA binding"/>
    <property type="evidence" value="ECO:0007669"/>
    <property type="project" value="TreeGrafter"/>
</dbReference>
<evidence type="ECO:0000256" key="3">
    <source>
        <dbReference type="ARBA" id="ARBA00023125"/>
    </source>
</evidence>
<dbReference type="PANTHER" id="PTHR30537:SF71">
    <property type="entry name" value="TRANSCRIPTIONAL REGULATORY PROTEIN"/>
    <property type="match status" value="1"/>
</dbReference>
<dbReference type="OrthoDB" id="9812435at2"/>
<dbReference type="Gene3D" id="3.40.190.290">
    <property type="match status" value="1"/>
</dbReference>
<dbReference type="AlphaFoldDB" id="A0A1X7GX30"/>